<keyword evidence="2 4" id="KW-0472">Membrane</keyword>
<evidence type="ECO:0000313" key="6">
    <source>
        <dbReference type="Proteomes" id="UP000277928"/>
    </source>
</evidence>
<dbReference type="InterPro" id="IPR036719">
    <property type="entry name" value="Neuro-gated_channel_TM_sf"/>
</dbReference>
<keyword evidence="4" id="KW-1133">Transmembrane helix</keyword>
<protein>
    <recommendedName>
        <fullName evidence="7">Neurotransmitter-gated ion-channel ligand-binding domain-containing protein</fullName>
    </recommendedName>
</protein>
<dbReference type="Proteomes" id="UP000277928">
    <property type="component" value="Unassembled WGS sequence"/>
</dbReference>
<gene>
    <name evidence="5" type="ORF">NLS_LOCUS6626</name>
</gene>
<comment type="subcellular location">
    <subcellularLocation>
        <location evidence="1">Membrane</location>
        <topology evidence="1">Multi-pass membrane protein</topology>
    </subcellularLocation>
</comment>
<dbReference type="SUPFAM" id="SSF90112">
    <property type="entry name" value="Neurotransmitter-gated ion-channel transmembrane pore"/>
    <property type="match status" value="1"/>
</dbReference>
<dbReference type="OMA" id="HILMKMS"/>
<name>A0A3P6TST6_LITSI</name>
<evidence type="ECO:0000313" key="5">
    <source>
        <dbReference type="EMBL" id="VDK84375.1"/>
    </source>
</evidence>
<keyword evidence="6" id="KW-1185">Reference proteome</keyword>
<evidence type="ECO:0000256" key="3">
    <source>
        <dbReference type="SAM" id="MobiDB-lite"/>
    </source>
</evidence>
<dbReference type="GO" id="GO:0005230">
    <property type="term" value="F:extracellular ligand-gated monoatomic ion channel activity"/>
    <property type="evidence" value="ECO:0007669"/>
    <property type="project" value="InterPro"/>
</dbReference>
<feature type="transmembrane region" description="Helical" evidence="4">
    <location>
        <begin position="326"/>
        <end position="345"/>
    </location>
</feature>
<sequence>MVDSDKEEKKNLQIGMTIESISDFNLKQSNFKATVSLLLVVEKSGRPPGSVIVKYDQYLYPFSDLQFTGNKVRPKDAYRLIISASDGTTSTRSNYELEIHCPFNLKQYPFDSHYCPIDIYTGKYPSRQLSLSWYYSDGARLNASIGPVSMHTSLVSSESCNFEGLYAVTELNTASGLFRLRLLHQIRSELLLDAMLWNNEVPSTAYLTAADVWIFLCSTFILLSLLEVIAVHILMKMSHKQLLLANRNESVRAESRYRREKQAAKRGHSNSPRPANGRMFEMKHFDQDLICSTSTSNYNTLINDYFHRWSDYYSVTAARVDLSARIVLPIAYGIVVSLYFSFYLLL</sequence>
<evidence type="ECO:0000256" key="4">
    <source>
        <dbReference type="SAM" id="Phobius"/>
    </source>
</evidence>
<accession>A0A3P6TST6</accession>
<feature type="transmembrane region" description="Helical" evidence="4">
    <location>
        <begin position="212"/>
        <end position="234"/>
    </location>
</feature>
<evidence type="ECO:0000256" key="1">
    <source>
        <dbReference type="ARBA" id="ARBA00004141"/>
    </source>
</evidence>
<feature type="region of interest" description="Disordered" evidence="3">
    <location>
        <begin position="255"/>
        <end position="276"/>
    </location>
</feature>
<keyword evidence="4" id="KW-0812">Transmembrane</keyword>
<dbReference type="InterPro" id="IPR018000">
    <property type="entry name" value="Neurotransmitter_ion_chnl_CS"/>
</dbReference>
<dbReference type="STRING" id="42156.A0A3P6TST6"/>
<dbReference type="PROSITE" id="PS00236">
    <property type="entry name" value="NEUROTR_ION_CHANNEL"/>
    <property type="match status" value="1"/>
</dbReference>
<dbReference type="InterPro" id="IPR036734">
    <property type="entry name" value="Neur_chan_lig-bd_sf"/>
</dbReference>
<organism evidence="5 6">
    <name type="scientific">Litomosoides sigmodontis</name>
    <name type="common">Filarial nematode worm</name>
    <dbReference type="NCBI Taxonomy" id="42156"/>
    <lineage>
        <taxon>Eukaryota</taxon>
        <taxon>Metazoa</taxon>
        <taxon>Ecdysozoa</taxon>
        <taxon>Nematoda</taxon>
        <taxon>Chromadorea</taxon>
        <taxon>Rhabditida</taxon>
        <taxon>Spirurina</taxon>
        <taxon>Spiruromorpha</taxon>
        <taxon>Filarioidea</taxon>
        <taxon>Onchocercidae</taxon>
        <taxon>Litomosoides</taxon>
    </lineage>
</organism>
<proteinExistence type="predicted"/>
<dbReference type="GO" id="GO:0016020">
    <property type="term" value="C:membrane"/>
    <property type="evidence" value="ECO:0007669"/>
    <property type="project" value="UniProtKB-SubCell"/>
</dbReference>
<reference evidence="5 6" key="1">
    <citation type="submission" date="2018-08" db="EMBL/GenBank/DDBJ databases">
        <authorList>
            <person name="Laetsch R D."/>
            <person name="Stevens L."/>
            <person name="Kumar S."/>
            <person name="Blaxter L. M."/>
        </authorList>
    </citation>
    <scope>NUCLEOTIDE SEQUENCE [LARGE SCALE GENOMIC DNA]</scope>
</reference>
<dbReference type="EMBL" id="UYRX01000601">
    <property type="protein sequence ID" value="VDK84375.1"/>
    <property type="molecule type" value="Genomic_DNA"/>
</dbReference>
<dbReference type="OrthoDB" id="5872806at2759"/>
<evidence type="ECO:0000256" key="2">
    <source>
        <dbReference type="ARBA" id="ARBA00023136"/>
    </source>
</evidence>
<dbReference type="SUPFAM" id="SSF63712">
    <property type="entry name" value="Nicotinic receptor ligand binding domain-like"/>
    <property type="match status" value="1"/>
</dbReference>
<evidence type="ECO:0008006" key="7">
    <source>
        <dbReference type="Google" id="ProtNLM"/>
    </source>
</evidence>
<dbReference type="InterPro" id="IPR038050">
    <property type="entry name" value="Neuro_actylchol_rec"/>
</dbReference>
<dbReference type="AlphaFoldDB" id="A0A3P6TST6"/>
<dbReference type="Gene3D" id="2.70.170.10">
    <property type="entry name" value="Neurotransmitter-gated ion-channel ligand-binding domain"/>
    <property type="match status" value="1"/>
</dbReference>
<dbReference type="Gene3D" id="1.20.58.390">
    <property type="entry name" value="Neurotransmitter-gated ion-channel transmembrane domain"/>
    <property type="match status" value="1"/>
</dbReference>